<dbReference type="GO" id="GO:1990846">
    <property type="term" value="F:ribonucleoside-diphosphate reductase inhibitor activity"/>
    <property type="evidence" value="ECO:0007669"/>
    <property type="project" value="TreeGrafter"/>
</dbReference>
<comment type="caution">
    <text evidence="7">The sequence shown here is derived from an EMBL/GenBank/DDBJ whole genome shotgun (WGS) entry which is preliminary data.</text>
</comment>
<dbReference type="EMBL" id="MU865920">
    <property type="protein sequence ID" value="KAK4453335.1"/>
    <property type="molecule type" value="Genomic_DNA"/>
</dbReference>
<gene>
    <name evidence="7" type="ORF">QBC34DRAFT_202939</name>
</gene>
<dbReference type="AlphaFoldDB" id="A0AAV9H043"/>
<evidence type="ECO:0000256" key="1">
    <source>
        <dbReference type="ARBA" id="ARBA00004123"/>
    </source>
</evidence>
<dbReference type="GO" id="GO:0005737">
    <property type="term" value="C:cytoplasm"/>
    <property type="evidence" value="ECO:0007669"/>
    <property type="project" value="UniProtKB-SubCell"/>
</dbReference>
<evidence type="ECO:0000313" key="8">
    <source>
        <dbReference type="Proteomes" id="UP001321760"/>
    </source>
</evidence>
<keyword evidence="4" id="KW-0963">Cytoplasm</keyword>
<dbReference type="Proteomes" id="UP001321760">
    <property type="component" value="Unassembled WGS sequence"/>
</dbReference>
<feature type="compositionally biased region" description="Low complexity" evidence="6">
    <location>
        <begin position="215"/>
        <end position="229"/>
    </location>
</feature>
<protein>
    <submittedName>
        <fullName evidence="7">Ribonucleotide reductase</fullName>
    </submittedName>
</protein>
<name>A0AAV9H043_9PEZI</name>
<feature type="region of interest" description="Disordered" evidence="6">
    <location>
        <begin position="210"/>
        <end position="257"/>
    </location>
</feature>
<evidence type="ECO:0000256" key="2">
    <source>
        <dbReference type="ARBA" id="ARBA00004496"/>
    </source>
</evidence>
<evidence type="ECO:0000256" key="3">
    <source>
        <dbReference type="ARBA" id="ARBA00005459"/>
    </source>
</evidence>
<comment type="similarity">
    <text evidence="3">Belongs to the DIF1/spd1 family.</text>
</comment>
<accession>A0AAV9H043</accession>
<proteinExistence type="inferred from homology"/>
<dbReference type="PANTHER" id="PTHR28081">
    <property type="entry name" value="DAMAGE-REGULATED IMPORT FACILITATOR 1-RELATED"/>
    <property type="match status" value="1"/>
</dbReference>
<dbReference type="Pfam" id="PF08591">
    <property type="entry name" value="RNR_inhib"/>
    <property type="match status" value="1"/>
</dbReference>
<dbReference type="GO" id="GO:0008104">
    <property type="term" value="P:intracellular protein localization"/>
    <property type="evidence" value="ECO:0007669"/>
    <property type="project" value="TreeGrafter"/>
</dbReference>
<sequence length="257" mass="27308">MSGPRTKRQFAGASSDPNQRQITAFFSKANPSAFTPDASTPPLNGPVIPANVQSNLLSVGMRVRKSVAEGYKTDPSSYSGFNLWSDSTLSSGNLPVATNPNAPFHSPRELAPFCGINKVGGLAVQPVPQEPSSYFAITSSQESTSSNTSATEAMATSAVATRKRVFVEEEDGVETAVQQPWQEWRDGEISPRSFAPAGWGNARVMATPKTRNRKSGAAAGHASSLGELGQENMVVDDFDEAPFLSYGEGQVGDTEME</sequence>
<evidence type="ECO:0000256" key="6">
    <source>
        <dbReference type="SAM" id="MobiDB-lite"/>
    </source>
</evidence>
<comment type="subcellular location">
    <subcellularLocation>
        <location evidence="2">Cytoplasm</location>
    </subcellularLocation>
    <subcellularLocation>
        <location evidence="1">Nucleus</location>
    </subcellularLocation>
</comment>
<evidence type="ECO:0000313" key="7">
    <source>
        <dbReference type="EMBL" id="KAK4453335.1"/>
    </source>
</evidence>
<feature type="compositionally biased region" description="Polar residues" evidence="6">
    <location>
        <begin position="15"/>
        <end position="42"/>
    </location>
</feature>
<reference evidence="7" key="1">
    <citation type="journal article" date="2023" name="Mol. Phylogenet. Evol.">
        <title>Genome-scale phylogeny and comparative genomics of the fungal order Sordariales.</title>
        <authorList>
            <person name="Hensen N."/>
            <person name="Bonometti L."/>
            <person name="Westerberg I."/>
            <person name="Brannstrom I.O."/>
            <person name="Guillou S."/>
            <person name="Cros-Aarteil S."/>
            <person name="Calhoun S."/>
            <person name="Haridas S."/>
            <person name="Kuo A."/>
            <person name="Mondo S."/>
            <person name="Pangilinan J."/>
            <person name="Riley R."/>
            <person name="LaButti K."/>
            <person name="Andreopoulos B."/>
            <person name="Lipzen A."/>
            <person name="Chen C."/>
            <person name="Yan M."/>
            <person name="Daum C."/>
            <person name="Ng V."/>
            <person name="Clum A."/>
            <person name="Steindorff A."/>
            <person name="Ohm R.A."/>
            <person name="Martin F."/>
            <person name="Silar P."/>
            <person name="Natvig D.O."/>
            <person name="Lalanne C."/>
            <person name="Gautier V."/>
            <person name="Ament-Velasquez S.L."/>
            <person name="Kruys A."/>
            <person name="Hutchinson M.I."/>
            <person name="Powell A.J."/>
            <person name="Barry K."/>
            <person name="Miller A.N."/>
            <person name="Grigoriev I.V."/>
            <person name="Debuchy R."/>
            <person name="Gladieux P."/>
            <person name="Hiltunen Thoren M."/>
            <person name="Johannesson H."/>
        </authorList>
    </citation>
    <scope>NUCLEOTIDE SEQUENCE</scope>
    <source>
        <strain evidence="7">PSN243</strain>
    </source>
</reference>
<organism evidence="7 8">
    <name type="scientific">Podospora aff. communis PSN243</name>
    <dbReference type="NCBI Taxonomy" id="3040156"/>
    <lineage>
        <taxon>Eukaryota</taxon>
        <taxon>Fungi</taxon>
        <taxon>Dikarya</taxon>
        <taxon>Ascomycota</taxon>
        <taxon>Pezizomycotina</taxon>
        <taxon>Sordariomycetes</taxon>
        <taxon>Sordariomycetidae</taxon>
        <taxon>Sordariales</taxon>
        <taxon>Podosporaceae</taxon>
        <taxon>Podospora</taxon>
    </lineage>
</organism>
<evidence type="ECO:0000256" key="5">
    <source>
        <dbReference type="ARBA" id="ARBA00023242"/>
    </source>
</evidence>
<feature type="region of interest" description="Disordered" evidence="6">
    <location>
        <begin position="1"/>
        <end position="46"/>
    </location>
</feature>
<keyword evidence="5" id="KW-0539">Nucleus</keyword>
<keyword evidence="8" id="KW-1185">Reference proteome</keyword>
<reference evidence="7" key="2">
    <citation type="submission" date="2023-05" db="EMBL/GenBank/DDBJ databases">
        <authorList>
            <consortium name="Lawrence Berkeley National Laboratory"/>
            <person name="Steindorff A."/>
            <person name="Hensen N."/>
            <person name="Bonometti L."/>
            <person name="Westerberg I."/>
            <person name="Brannstrom I.O."/>
            <person name="Guillou S."/>
            <person name="Cros-Aarteil S."/>
            <person name="Calhoun S."/>
            <person name="Haridas S."/>
            <person name="Kuo A."/>
            <person name="Mondo S."/>
            <person name="Pangilinan J."/>
            <person name="Riley R."/>
            <person name="Labutti K."/>
            <person name="Andreopoulos B."/>
            <person name="Lipzen A."/>
            <person name="Chen C."/>
            <person name="Yanf M."/>
            <person name="Daum C."/>
            <person name="Ng V."/>
            <person name="Clum A."/>
            <person name="Ohm R."/>
            <person name="Martin F."/>
            <person name="Silar P."/>
            <person name="Natvig D."/>
            <person name="Lalanne C."/>
            <person name="Gautier V."/>
            <person name="Ament-Velasquez S.L."/>
            <person name="Kruys A."/>
            <person name="Hutchinson M.I."/>
            <person name="Powell A.J."/>
            <person name="Barry K."/>
            <person name="Miller A.N."/>
            <person name="Grigoriev I.V."/>
            <person name="Debuchy R."/>
            <person name="Gladieux P."/>
            <person name="Thoren M.H."/>
            <person name="Johannesson H."/>
        </authorList>
    </citation>
    <scope>NUCLEOTIDE SEQUENCE</scope>
    <source>
        <strain evidence="7">PSN243</strain>
    </source>
</reference>
<dbReference type="GO" id="GO:0005634">
    <property type="term" value="C:nucleus"/>
    <property type="evidence" value="ECO:0007669"/>
    <property type="project" value="UniProtKB-SubCell"/>
</dbReference>
<dbReference type="PANTHER" id="PTHR28081:SF1">
    <property type="entry name" value="DAMAGE-REGULATED IMPORT FACILITATOR 1"/>
    <property type="match status" value="1"/>
</dbReference>
<evidence type="ECO:0000256" key="4">
    <source>
        <dbReference type="ARBA" id="ARBA00022490"/>
    </source>
</evidence>
<dbReference type="InterPro" id="IPR013900">
    <property type="entry name" value="RNR_inhibitor"/>
</dbReference>